<dbReference type="SUPFAM" id="SSF53474">
    <property type="entry name" value="alpha/beta-Hydrolases"/>
    <property type="match status" value="1"/>
</dbReference>
<dbReference type="Proteomes" id="UP000231987">
    <property type="component" value="Unassembled WGS sequence"/>
</dbReference>
<dbReference type="PANTHER" id="PTHR21661:SF35">
    <property type="entry name" value="EPOXIDE HYDROLASE"/>
    <property type="match status" value="1"/>
</dbReference>
<dbReference type="AlphaFoldDB" id="A0A2J0YTF7"/>
<dbReference type="PANTHER" id="PTHR21661">
    <property type="entry name" value="EPOXIDE HYDROLASE 1-RELATED"/>
    <property type="match status" value="1"/>
</dbReference>
<dbReference type="InterPro" id="IPR029058">
    <property type="entry name" value="AB_hydrolase_fold"/>
</dbReference>
<name>A0A2J0YTF7_RHIML</name>
<evidence type="ECO:0000256" key="2">
    <source>
        <dbReference type="ARBA" id="ARBA00022801"/>
    </source>
</evidence>
<sequence>MGAIVSAAARPLTDPSARGGTADDAFHLVLPSLPGFGFSEKPKGEFYRPPKNWAARAYRNLIYYNRLEKDGHFAA</sequence>
<dbReference type="GO" id="GO:0097176">
    <property type="term" value="P:epoxide metabolic process"/>
    <property type="evidence" value="ECO:0007669"/>
    <property type="project" value="TreeGrafter"/>
</dbReference>
<dbReference type="Gene3D" id="3.40.50.1820">
    <property type="entry name" value="alpha/beta hydrolase"/>
    <property type="match status" value="1"/>
</dbReference>
<evidence type="ECO:0000313" key="4">
    <source>
        <dbReference type="Proteomes" id="UP000231987"/>
    </source>
</evidence>
<comment type="caution">
    <text evidence="3">The sequence shown here is derived from an EMBL/GenBank/DDBJ whole genome shotgun (WGS) entry which is preliminary data.</text>
</comment>
<comment type="similarity">
    <text evidence="1">Belongs to the peptidase S33 family.</text>
</comment>
<dbReference type="EMBL" id="NJGD01000031">
    <property type="protein sequence ID" value="PJR09267.1"/>
    <property type="molecule type" value="Genomic_DNA"/>
</dbReference>
<accession>A0A2J0YTF7</accession>
<protein>
    <submittedName>
        <fullName evidence="3">Uncharacterized protein</fullName>
    </submittedName>
</protein>
<dbReference type="GO" id="GO:0004301">
    <property type="term" value="F:epoxide hydrolase activity"/>
    <property type="evidence" value="ECO:0007669"/>
    <property type="project" value="TreeGrafter"/>
</dbReference>
<proteinExistence type="inferred from homology"/>
<keyword evidence="2" id="KW-0378">Hydrolase</keyword>
<evidence type="ECO:0000313" key="3">
    <source>
        <dbReference type="EMBL" id="PJR09267.1"/>
    </source>
</evidence>
<gene>
    <name evidence="3" type="ORF">CEJ86_31430</name>
</gene>
<evidence type="ECO:0000256" key="1">
    <source>
        <dbReference type="ARBA" id="ARBA00010088"/>
    </source>
</evidence>
<organism evidence="3 4">
    <name type="scientific">Rhizobium meliloti</name>
    <name type="common">Ensifer meliloti</name>
    <name type="synonym">Sinorhizobium meliloti</name>
    <dbReference type="NCBI Taxonomy" id="382"/>
    <lineage>
        <taxon>Bacteria</taxon>
        <taxon>Pseudomonadati</taxon>
        <taxon>Pseudomonadota</taxon>
        <taxon>Alphaproteobacteria</taxon>
        <taxon>Hyphomicrobiales</taxon>
        <taxon>Rhizobiaceae</taxon>
        <taxon>Sinorhizobium/Ensifer group</taxon>
        <taxon>Sinorhizobium</taxon>
    </lineage>
</organism>
<reference evidence="3 4" key="1">
    <citation type="submission" date="2017-06" db="EMBL/GenBank/DDBJ databases">
        <title>Ensifer strains isolated from leguminous trees and herbs display diverse denitrification phenotypes with some acting as strong N2O sinks.</title>
        <authorList>
            <person name="Woliy K."/>
            <person name="Mania D."/>
            <person name="Bakken L.R."/>
            <person name="Frostegard A."/>
        </authorList>
    </citation>
    <scope>NUCLEOTIDE SEQUENCE [LARGE SCALE GENOMIC DNA]</scope>
    <source>
        <strain evidence="3 4">AC50a</strain>
    </source>
</reference>